<name>A0A0D6P5F3_9PROT</name>
<feature type="domain" description="BON" evidence="2">
    <location>
        <begin position="153"/>
        <end position="221"/>
    </location>
</feature>
<dbReference type="Proteomes" id="UP000032680">
    <property type="component" value="Unassembled WGS sequence"/>
</dbReference>
<keyword evidence="1" id="KW-0732">Signal</keyword>
<keyword evidence="4" id="KW-1185">Reference proteome</keyword>
<feature type="domain" description="BON" evidence="2">
    <location>
        <begin position="3"/>
        <end position="71"/>
    </location>
</feature>
<dbReference type="AlphaFoldDB" id="A0A0D6P5F3"/>
<accession>A0A0D6P5F3</accession>
<dbReference type="Gene3D" id="3.30.1340.30">
    <property type="match status" value="3"/>
</dbReference>
<dbReference type="RefSeq" id="WP_084623298.1">
    <property type="nucleotide sequence ID" value="NZ_BANB01000184.1"/>
</dbReference>
<sequence length="221" mass="23941">MSDDMALQSMVTAQLAWAPQVNAAHIGVSVRNGVVTLTGHVDSYAAKAAVEASARRVRGVRAIAEEIEVRLPADKKQADDQIAERAIRLLDWDIEVPHSRIDVKVEHGVITLSGTVDYRFQRSAAEEAVQRLGGVRRVVNLIAVAPRPADEADRTLILGRIADALRRNAEIDVARIRVDVDGDHVTLRGSVRSWAERQAVEDAAWATPGVVSVENAIGIAP</sequence>
<evidence type="ECO:0000313" key="3">
    <source>
        <dbReference type="EMBL" id="GAN76887.1"/>
    </source>
</evidence>
<protein>
    <recommendedName>
        <fullName evidence="2">BON domain-containing protein</fullName>
    </recommendedName>
</protein>
<organism evidence="3 4">
    <name type="scientific">Acidisphaera rubrifaciens HS-AP3</name>
    <dbReference type="NCBI Taxonomy" id="1231350"/>
    <lineage>
        <taxon>Bacteria</taxon>
        <taxon>Pseudomonadati</taxon>
        <taxon>Pseudomonadota</taxon>
        <taxon>Alphaproteobacteria</taxon>
        <taxon>Acetobacterales</taxon>
        <taxon>Acetobacteraceae</taxon>
        <taxon>Acidisphaera</taxon>
    </lineage>
</organism>
<evidence type="ECO:0000313" key="4">
    <source>
        <dbReference type="Proteomes" id="UP000032680"/>
    </source>
</evidence>
<evidence type="ECO:0000259" key="2">
    <source>
        <dbReference type="PROSITE" id="PS50914"/>
    </source>
</evidence>
<dbReference type="Pfam" id="PF04972">
    <property type="entry name" value="BON"/>
    <property type="match status" value="3"/>
</dbReference>
<gene>
    <name evidence="3" type="ORF">Asru_0184_03</name>
</gene>
<dbReference type="InterPro" id="IPR007055">
    <property type="entry name" value="BON_dom"/>
</dbReference>
<proteinExistence type="predicted"/>
<evidence type="ECO:0000256" key="1">
    <source>
        <dbReference type="ARBA" id="ARBA00022729"/>
    </source>
</evidence>
<dbReference type="PANTHER" id="PTHR34606:SF4">
    <property type="entry name" value="OUTER MEMBRANE LIPOPROTEIN DOLP"/>
    <property type="match status" value="1"/>
</dbReference>
<comment type="caution">
    <text evidence="3">The sequence shown here is derived from an EMBL/GenBank/DDBJ whole genome shotgun (WGS) entry which is preliminary data.</text>
</comment>
<feature type="domain" description="BON" evidence="2">
    <location>
        <begin position="78"/>
        <end position="146"/>
    </location>
</feature>
<dbReference type="PANTHER" id="PTHR34606">
    <property type="entry name" value="BON DOMAIN-CONTAINING PROTEIN"/>
    <property type="match status" value="1"/>
</dbReference>
<dbReference type="SMART" id="SM00749">
    <property type="entry name" value="BON"/>
    <property type="match status" value="3"/>
</dbReference>
<dbReference type="PROSITE" id="PS50914">
    <property type="entry name" value="BON"/>
    <property type="match status" value="3"/>
</dbReference>
<reference evidence="3 4" key="1">
    <citation type="submission" date="2012-11" db="EMBL/GenBank/DDBJ databases">
        <title>Whole genome sequence of Acidisphaera rubrifaciens HS-AP3.</title>
        <authorList>
            <person name="Azuma Y."/>
            <person name="Higashiura N."/>
            <person name="Hirakawa H."/>
            <person name="Matsushita K."/>
        </authorList>
    </citation>
    <scope>NUCLEOTIDE SEQUENCE [LARGE SCALE GENOMIC DNA]</scope>
    <source>
        <strain evidence="3 4">HS-AP3</strain>
    </source>
</reference>
<dbReference type="EMBL" id="BANB01000184">
    <property type="protein sequence ID" value="GAN76887.1"/>
    <property type="molecule type" value="Genomic_DNA"/>
</dbReference>
<dbReference type="InterPro" id="IPR051686">
    <property type="entry name" value="Lipoprotein_DolP"/>
</dbReference>
<dbReference type="InterPro" id="IPR014004">
    <property type="entry name" value="Transpt-assoc_nodulatn_dom_bac"/>
</dbReference>